<dbReference type="GO" id="GO:0004644">
    <property type="term" value="F:phosphoribosylglycinamide formyltransferase activity"/>
    <property type="evidence" value="ECO:0007669"/>
    <property type="project" value="UniProtKB-UniRule"/>
</dbReference>
<comment type="catalytic activity">
    <reaction evidence="5 6">
        <text>N(1)-(5-phospho-beta-D-ribosyl)glycinamide + (6R)-10-formyltetrahydrofolate = N(2)-formyl-N(1)-(5-phospho-beta-D-ribosyl)glycinamide + (6S)-5,6,7,8-tetrahydrofolate + H(+)</text>
        <dbReference type="Rhea" id="RHEA:15053"/>
        <dbReference type="ChEBI" id="CHEBI:15378"/>
        <dbReference type="ChEBI" id="CHEBI:57453"/>
        <dbReference type="ChEBI" id="CHEBI:143788"/>
        <dbReference type="ChEBI" id="CHEBI:147286"/>
        <dbReference type="ChEBI" id="CHEBI:195366"/>
        <dbReference type="EC" id="2.1.2.2"/>
    </reaction>
</comment>
<dbReference type="FunFam" id="3.40.50.170:FF:000007">
    <property type="entry name" value="Phosphoribosylglycinamide formyltransferase"/>
    <property type="match status" value="1"/>
</dbReference>
<dbReference type="PANTHER" id="PTHR43369:SF2">
    <property type="entry name" value="PHOSPHORIBOSYLGLYCINAMIDE FORMYLTRANSFERASE"/>
    <property type="match status" value="1"/>
</dbReference>
<evidence type="ECO:0000256" key="3">
    <source>
        <dbReference type="ARBA" id="ARBA00022755"/>
    </source>
</evidence>
<dbReference type="CDD" id="cd08645">
    <property type="entry name" value="FMT_core_GART"/>
    <property type="match status" value="1"/>
</dbReference>
<dbReference type="PANTHER" id="PTHR43369">
    <property type="entry name" value="PHOSPHORIBOSYLGLYCINAMIDE FORMYLTRANSFERASE"/>
    <property type="match status" value="1"/>
</dbReference>
<evidence type="ECO:0000256" key="1">
    <source>
        <dbReference type="ARBA" id="ARBA00005054"/>
    </source>
</evidence>
<protein>
    <recommendedName>
        <fullName evidence="6">Phosphoribosylglycinamide formyltransferase</fullName>
        <ecNumber evidence="6">2.1.2.2</ecNumber>
    </recommendedName>
    <alternativeName>
        <fullName evidence="6">5'-phosphoribosylglycinamide transformylase</fullName>
    </alternativeName>
    <alternativeName>
        <fullName evidence="6">GAR transformylase</fullName>
        <shortName evidence="6">GART</shortName>
    </alternativeName>
</protein>
<feature type="domain" description="Formyl transferase N-terminal" evidence="7">
    <location>
        <begin position="7"/>
        <end position="186"/>
    </location>
</feature>
<comment type="similarity">
    <text evidence="4 6">Belongs to the GART family.</text>
</comment>
<accession>A0A1I6U6D5</accession>
<dbReference type="Proteomes" id="UP000199139">
    <property type="component" value="Unassembled WGS sequence"/>
</dbReference>
<feature type="binding site" evidence="6">
    <location>
        <position position="111"/>
    </location>
    <ligand>
        <name>(6R)-10-formyltetrahydrofolate</name>
        <dbReference type="ChEBI" id="CHEBI:195366"/>
    </ligand>
</feature>
<evidence type="ECO:0000313" key="9">
    <source>
        <dbReference type="Proteomes" id="UP000199139"/>
    </source>
</evidence>
<dbReference type="STRING" id="306541.SAMN05421668_12220"/>
<dbReference type="HAMAP" id="MF_01930">
    <property type="entry name" value="PurN"/>
    <property type="match status" value="1"/>
</dbReference>
<sequence length="192" mass="21031">MLKKTKHLAVFASGTGSNFDAIQQAIEEGALDSDITLVVSDVPTSAVIDKAKQKGLKTFVFNPQSYPNKRAFEIEIVEALQRADADYIILAGYMRLIGATLLHAYEGKIVNIHPSLLPSFKGLDAIGQAFDAGVKITGVTIHYVDEGMDTGRIIAQEAVKVEDTYGRDDLQRAIQAVEHRLYPTTIQTLLKQ</sequence>
<reference evidence="8 9" key="1">
    <citation type="submission" date="2016-10" db="EMBL/GenBank/DDBJ databases">
        <authorList>
            <person name="de Groot N.N."/>
        </authorList>
    </citation>
    <scope>NUCLEOTIDE SEQUENCE [LARGE SCALE GENOMIC DNA]</scope>
    <source>
        <strain evidence="8 9">DSM 17074</strain>
    </source>
</reference>
<evidence type="ECO:0000256" key="6">
    <source>
        <dbReference type="HAMAP-Rule" id="MF_01930"/>
    </source>
</evidence>
<evidence type="ECO:0000256" key="5">
    <source>
        <dbReference type="ARBA" id="ARBA00047664"/>
    </source>
</evidence>
<dbReference type="GO" id="GO:0006189">
    <property type="term" value="P:'de novo' IMP biosynthetic process"/>
    <property type="evidence" value="ECO:0007669"/>
    <property type="project" value="UniProtKB-UniRule"/>
</dbReference>
<comment type="pathway">
    <text evidence="1 6">Purine metabolism; IMP biosynthesis via de novo pathway; N(2)-formyl-N(1)-(5-phospho-D-ribosyl)glycinamide from N(1)-(5-phospho-D-ribosyl)glycinamide (10-formyl THF route): step 1/1.</text>
</comment>
<dbReference type="Pfam" id="PF00551">
    <property type="entry name" value="Formyl_trans_N"/>
    <property type="match status" value="1"/>
</dbReference>
<dbReference type="EMBL" id="FPAI01000022">
    <property type="protein sequence ID" value="SFS96817.1"/>
    <property type="molecule type" value="Genomic_DNA"/>
</dbReference>
<name>A0A1I6U6D5_9BACI</name>
<dbReference type="PROSITE" id="PS00373">
    <property type="entry name" value="GART"/>
    <property type="match status" value="1"/>
</dbReference>
<dbReference type="EC" id="2.1.2.2" evidence="6"/>
<keyword evidence="3 6" id="KW-0658">Purine biosynthesis</keyword>
<feature type="binding site" evidence="6">
    <location>
        <begin position="16"/>
        <end position="18"/>
    </location>
    <ligand>
        <name>N(1)-(5-phospho-beta-D-ribosyl)glycinamide</name>
        <dbReference type="ChEBI" id="CHEBI:143788"/>
    </ligand>
</feature>
<dbReference type="InterPro" id="IPR004607">
    <property type="entry name" value="GART"/>
</dbReference>
<comment type="function">
    <text evidence="6">Catalyzes the transfer of a formyl group from 10-formyltetrahydrofolate to 5-phospho-ribosyl-glycinamide (GAR), producing 5-phospho-ribosyl-N-formylglycinamide (FGAR) and tetrahydrofolate.</text>
</comment>
<dbReference type="Gene3D" id="3.40.50.170">
    <property type="entry name" value="Formyl transferase, N-terminal domain"/>
    <property type="match status" value="1"/>
</dbReference>
<dbReference type="UniPathway" id="UPA00074">
    <property type="reaction ID" value="UER00126"/>
</dbReference>
<organism evidence="8 9">
    <name type="scientific">Halolactibacillus miurensis</name>
    <dbReference type="NCBI Taxonomy" id="306541"/>
    <lineage>
        <taxon>Bacteria</taxon>
        <taxon>Bacillati</taxon>
        <taxon>Bacillota</taxon>
        <taxon>Bacilli</taxon>
        <taxon>Bacillales</taxon>
        <taxon>Bacillaceae</taxon>
        <taxon>Halolactibacillus</taxon>
    </lineage>
</organism>
<proteinExistence type="inferred from homology"/>
<dbReference type="SUPFAM" id="SSF53328">
    <property type="entry name" value="Formyltransferase"/>
    <property type="match status" value="1"/>
</dbReference>
<evidence type="ECO:0000259" key="7">
    <source>
        <dbReference type="Pfam" id="PF00551"/>
    </source>
</evidence>
<dbReference type="AlphaFoldDB" id="A0A1I6U6D5"/>
<keyword evidence="2 6" id="KW-0808">Transferase</keyword>
<dbReference type="InterPro" id="IPR001555">
    <property type="entry name" value="GART_AS"/>
</dbReference>
<dbReference type="InterPro" id="IPR002376">
    <property type="entry name" value="Formyl_transf_N"/>
</dbReference>
<feature type="binding site" evidence="6">
    <location>
        <position position="69"/>
    </location>
    <ligand>
        <name>(6R)-10-formyltetrahydrofolate</name>
        <dbReference type="ChEBI" id="CHEBI:195366"/>
    </ligand>
</feature>
<feature type="binding site" evidence="6">
    <location>
        <begin position="94"/>
        <end position="97"/>
    </location>
    <ligand>
        <name>(6R)-10-formyltetrahydrofolate</name>
        <dbReference type="ChEBI" id="CHEBI:195366"/>
    </ligand>
</feature>
<dbReference type="GO" id="GO:0005829">
    <property type="term" value="C:cytosol"/>
    <property type="evidence" value="ECO:0007669"/>
    <property type="project" value="TreeGrafter"/>
</dbReference>
<gene>
    <name evidence="6" type="primary">purN</name>
    <name evidence="8" type="ORF">SAMN05421668_12220</name>
</gene>
<dbReference type="InterPro" id="IPR036477">
    <property type="entry name" value="Formyl_transf_N_sf"/>
</dbReference>
<feature type="site" description="Raises pKa of active site His" evidence="6">
    <location>
        <position position="149"/>
    </location>
</feature>
<evidence type="ECO:0000313" key="8">
    <source>
        <dbReference type="EMBL" id="SFS96817.1"/>
    </source>
</evidence>
<feature type="active site" description="Proton donor" evidence="6">
    <location>
        <position position="113"/>
    </location>
</feature>
<evidence type="ECO:0000256" key="2">
    <source>
        <dbReference type="ARBA" id="ARBA00022679"/>
    </source>
</evidence>
<dbReference type="NCBIfam" id="TIGR00639">
    <property type="entry name" value="PurN"/>
    <property type="match status" value="1"/>
</dbReference>
<evidence type="ECO:0000256" key="4">
    <source>
        <dbReference type="ARBA" id="ARBA00038440"/>
    </source>
</evidence>